<reference evidence="3 4" key="1">
    <citation type="journal article" date="2023" name="Arcadia Sci">
        <title>De novo assembly of a long-read Amblyomma americanum tick genome.</title>
        <authorList>
            <person name="Chou S."/>
            <person name="Poskanzer K.E."/>
            <person name="Rollins M."/>
            <person name="Thuy-Boun P.S."/>
        </authorList>
    </citation>
    <scope>NUCLEOTIDE SEQUENCE [LARGE SCALE GENOMIC DNA]</scope>
    <source>
        <strain evidence="3">F_SG_1</strain>
        <tissue evidence="3">Salivary glands</tissue>
    </source>
</reference>
<dbReference type="Proteomes" id="UP001321473">
    <property type="component" value="Unassembled WGS sequence"/>
</dbReference>
<gene>
    <name evidence="3" type="ORF">V5799_032326</name>
</gene>
<dbReference type="InterPro" id="IPR042089">
    <property type="entry name" value="Peptidase_M13_dom_2"/>
</dbReference>
<dbReference type="InterPro" id="IPR024079">
    <property type="entry name" value="MetalloPept_cat_dom_sf"/>
</dbReference>
<dbReference type="GO" id="GO:0016485">
    <property type="term" value="P:protein processing"/>
    <property type="evidence" value="ECO:0007669"/>
    <property type="project" value="TreeGrafter"/>
</dbReference>
<protein>
    <recommendedName>
        <fullName evidence="2">Peptidase M13 N-terminal domain-containing protein</fullName>
    </recommendedName>
</protein>
<organism evidence="3 4">
    <name type="scientific">Amblyomma americanum</name>
    <name type="common">Lone star tick</name>
    <dbReference type="NCBI Taxonomy" id="6943"/>
    <lineage>
        <taxon>Eukaryota</taxon>
        <taxon>Metazoa</taxon>
        <taxon>Ecdysozoa</taxon>
        <taxon>Arthropoda</taxon>
        <taxon>Chelicerata</taxon>
        <taxon>Arachnida</taxon>
        <taxon>Acari</taxon>
        <taxon>Parasitiformes</taxon>
        <taxon>Ixodida</taxon>
        <taxon>Ixodoidea</taxon>
        <taxon>Ixodidae</taxon>
        <taxon>Amblyomminae</taxon>
        <taxon>Amblyomma</taxon>
    </lineage>
</organism>
<dbReference type="Pfam" id="PF05649">
    <property type="entry name" value="Peptidase_M13_N"/>
    <property type="match status" value="1"/>
</dbReference>
<feature type="domain" description="Peptidase M13 N-terminal" evidence="2">
    <location>
        <begin position="40"/>
        <end position="378"/>
    </location>
</feature>
<dbReference type="EMBL" id="JARKHS020027760">
    <property type="protein sequence ID" value="KAK8765060.1"/>
    <property type="molecule type" value="Genomic_DNA"/>
</dbReference>
<dbReference type="InterPro" id="IPR000718">
    <property type="entry name" value="Peptidase_M13"/>
</dbReference>
<proteinExistence type="inferred from homology"/>
<dbReference type="GO" id="GO:0004222">
    <property type="term" value="F:metalloendopeptidase activity"/>
    <property type="evidence" value="ECO:0007669"/>
    <property type="project" value="InterPro"/>
</dbReference>
<dbReference type="SUPFAM" id="SSF55486">
    <property type="entry name" value="Metalloproteases ('zincins'), catalytic domain"/>
    <property type="match status" value="1"/>
</dbReference>
<dbReference type="AlphaFoldDB" id="A0AAQ4DRH0"/>
<dbReference type="GO" id="GO:0005886">
    <property type="term" value="C:plasma membrane"/>
    <property type="evidence" value="ECO:0007669"/>
    <property type="project" value="TreeGrafter"/>
</dbReference>
<dbReference type="Gene3D" id="1.10.1380.10">
    <property type="entry name" value="Neutral endopeptidase , domain2"/>
    <property type="match status" value="1"/>
</dbReference>
<evidence type="ECO:0000313" key="3">
    <source>
        <dbReference type="EMBL" id="KAK8765060.1"/>
    </source>
</evidence>
<dbReference type="PANTHER" id="PTHR11733:SF241">
    <property type="entry name" value="GH26575P-RELATED"/>
    <property type="match status" value="1"/>
</dbReference>
<evidence type="ECO:0000259" key="2">
    <source>
        <dbReference type="Pfam" id="PF05649"/>
    </source>
</evidence>
<dbReference type="PANTHER" id="PTHR11733">
    <property type="entry name" value="ZINC METALLOPROTEASE FAMILY M13 NEPRILYSIN-RELATED"/>
    <property type="match status" value="1"/>
</dbReference>
<keyword evidence="4" id="KW-1185">Reference proteome</keyword>
<sequence>MGAIMFLARRARDNSIVCATPGCRTFAAALKRSMRPDEQPCVDFSKYVCGGYSDPHNVSVREAAYETFRQDLVQPSRNESIVTAVAKNMLQKAWAFYRGCEEVSEGNVDNSESIVHMLKEAKLDWPDRNTEVDAVFSITFLQEKLAWPAAIQFVVNEISPGVVEVVFSPSESLQNYKNVRSSRLTNRKRYAEFFAALVRAFGNTTSPADGFEATMWLEDQHLKGLGRQPNTTETVDHTFSENWQRTAERWRTTLRELVSSLVQGLPEIGFATTNKAELEHLHGQIAANESDVVLMLGWRAVQEVSRYANRDFAVFYYSYSDRPLDRFLRQCFDLFSGLMGLASITHYVAAHFDKETRSDVAEMARSIRLAYFQTLTRSTYDWSNTTRLFEFLDGSQSSELNAKFAVAPDIGRNFPEDLRKMEVFLHDSPDFAEMVKARRLSAHLYRSSLFYSSIDSQTGTMAYSMLPLAVNFPFYVPDVPLSMRFGALGSSLAVLTAQAFYILGTRTELPQAAEKFRKCVAGNIGSEYVEEVAGMEASYKAFITQRGSQSDKHLLGLEDLRSRQLFYVAAMYRHCGSYWQRKGHEVLRVQRHFSDAFSCPKGSGMRANEFCELFP</sequence>
<comment type="caution">
    <text evidence="3">The sequence shown here is derived from an EMBL/GenBank/DDBJ whole genome shotgun (WGS) entry which is preliminary data.</text>
</comment>
<dbReference type="InterPro" id="IPR008753">
    <property type="entry name" value="Peptidase_M13_N"/>
</dbReference>
<name>A0AAQ4DRH0_AMBAM</name>
<comment type="similarity">
    <text evidence="1">Belongs to the peptidase M13 family.</text>
</comment>
<evidence type="ECO:0000256" key="1">
    <source>
        <dbReference type="ARBA" id="ARBA00007357"/>
    </source>
</evidence>
<dbReference type="Gene3D" id="3.40.390.10">
    <property type="entry name" value="Collagenase (Catalytic Domain)"/>
    <property type="match status" value="2"/>
</dbReference>
<evidence type="ECO:0000313" key="4">
    <source>
        <dbReference type="Proteomes" id="UP001321473"/>
    </source>
</evidence>
<accession>A0AAQ4DRH0</accession>
<dbReference type="PROSITE" id="PS51885">
    <property type="entry name" value="NEPRILYSIN"/>
    <property type="match status" value="1"/>
</dbReference>